<evidence type="ECO:0000313" key="1">
    <source>
        <dbReference type="EMBL" id="SYX87421.1"/>
    </source>
</evidence>
<evidence type="ECO:0000313" key="2">
    <source>
        <dbReference type="Proteomes" id="UP000304148"/>
    </source>
</evidence>
<sequence length="45" mass="4937">MIIIALLLSVNALFGIVEDSISFHLLAYIDLVIKVVFGLSTPTYI</sequence>
<dbReference type="Proteomes" id="UP000304148">
    <property type="component" value="Chromosome"/>
</dbReference>
<dbReference type="AlphaFoldDB" id="A0A383RL72"/>
<dbReference type="InterPro" id="IPR046717">
    <property type="entry name" value="DUF6609"/>
</dbReference>
<gene>
    <name evidence="1" type="ORF">PBLR_15851</name>
</gene>
<reference evidence="2" key="1">
    <citation type="submission" date="2018-08" db="EMBL/GenBank/DDBJ databases">
        <authorList>
            <person name="Chevrot R."/>
        </authorList>
    </citation>
    <scope>NUCLEOTIDE SEQUENCE [LARGE SCALE GENOMIC DNA]</scope>
</reference>
<dbReference type="Pfam" id="PF20313">
    <property type="entry name" value="DUF6609"/>
    <property type="match status" value="1"/>
</dbReference>
<name>A0A383RL72_PAEAL</name>
<accession>A0A383RL72</accession>
<proteinExistence type="predicted"/>
<organism evidence="1 2">
    <name type="scientific">Paenibacillus alvei</name>
    <name type="common">Bacillus alvei</name>
    <dbReference type="NCBI Taxonomy" id="44250"/>
    <lineage>
        <taxon>Bacteria</taxon>
        <taxon>Bacillati</taxon>
        <taxon>Bacillota</taxon>
        <taxon>Bacilli</taxon>
        <taxon>Bacillales</taxon>
        <taxon>Paenibacillaceae</taxon>
        <taxon>Paenibacillus</taxon>
    </lineage>
</organism>
<dbReference type="RefSeq" id="WP_420029279.1">
    <property type="nucleotide sequence ID" value="NZ_LS992241.1"/>
</dbReference>
<protein>
    <submittedName>
        <fullName evidence="1">Uncharacterized protein</fullName>
    </submittedName>
</protein>
<dbReference type="EMBL" id="LS992241">
    <property type="protein sequence ID" value="SYX87421.1"/>
    <property type="molecule type" value="Genomic_DNA"/>
</dbReference>